<dbReference type="EMBL" id="JAOQJU010000019">
    <property type="protein sequence ID" value="MCU6687451.1"/>
    <property type="molecule type" value="Genomic_DNA"/>
</dbReference>
<protein>
    <submittedName>
        <fullName evidence="1">PD-(D/E)XK motif protein</fullName>
    </submittedName>
</protein>
<reference evidence="1 2" key="1">
    <citation type="journal article" date="2021" name="ISME Commun">
        <title>Automated analysis of genomic sequences facilitates high-throughput and comprehensive description of bacteria.</title>
        <authorList>
            <person name="Hitch T.C.A."/>
        </authorList>
    </citation>
    <scope>NUCLEOTIDE SEQUENCE [LARGE SCALE GENOMIC DNA]</scope>
    <source>
        <strain evidence="1 2">Sanger_03</strain>
    </source>
</reference>
<sequence>MNYTTEMYTFIKNDIQNRDNYPGRNASRMLEYVNGIIMVFSIEIVSLRREAYISLADFPEGIQFPKWRGISIDIAQLPVYGSDRYYVRFVQLPESEDYIFEIVVEDLRQAVARLQSSENGINTIIDILTKWKRFFQSEKGLVMTDELQEGLYGELIFLEKLLTSIGTSSVANWVGGVKETHDFYFGSNAVEVKTTSRKEPYSVQISSEYQLDVKDVADRLFLYAVALRKSKQSGERLPEIVSRIRDRLIGDSSMKMRFDDMLLQYGYIDGIEELYVTGFHIRDTYVYEVKGEFPQIIRTMLRPGVSKVTYELSLSQCTPYICSDEQLIRVLRGGGVYDQQ</sequence>
<gene>
    <name evidence="1" type="ORF">OCV99_13070</name>
</gene>
<dbReference type="Pfam" id="PF14390">
    <property type="entry name" value="DUF4420"/>
    <property type="match status" value="1"/>
</dbReference>
<evidence type="ECO:0000313" key="2">
    <source>
        <dbReference type="Proteomes" id="UP001652431"/>
    </source>
</evidence>
<keyword evidence="2" id="KW-1185">Reference proteome</keyword>
<dbReference type="InterPro" id="IPR025534">
    <property type="entry name" value="DUF4420"/>
</dbReference>
<organism evidence="1 2">
    <name type="scientific">Dorea acetigenes</name>
    <dbReference type="NCBI Taxonomy" id="2981787"/>
    <lineage>
        <taxon>Bacteria</taxon>
        <taxon>Bacillati</taxon>
        <taxon>Bacillota</taxon>
        <taxon>Clostridia</taxon>
        <taxon>Lachnospirales</taxon>
        <taxon>Lachnospiraceae</taxon>
        <taxon>Dorea</taxon>
    </lineage>
</organism>
<comment type="caution">
    <text evidence="1">The sequence shown here is derived from an EMBL/GenBank/DDBJ whole genome shotgun (WGS) entry which is preliminary data.</text>
</comment>
<accession>A0ABT2RQ34</accession>
<dbReference type="Proteomes" id="UP001652431">
    <property type="component" value="Unassembled WGS sequence"/>
</dbReference>
<dbReference type="RefSeq" id="WP_262575636.1">
    <property type="nucleotide sequence ID" value="NZ_JAOQJU010000019.1"/>
</dbReference>
<evidence type="ECO:0000313" key="1">
    <source>
        <dbReference type="EMBL" id="MCU6687451.1"/>
    </source>
</evidence>
<proteinExistence type="predicted"/>
<name>A0ABT2RQ34_9FIRM</name>